<evidence type="ECO:0000256" key="1">
    <source>
        <dbReference type="ARBA" id="ARBA00004141"/>
    </source>
</evidence>
<evidence type="ECO:0000256" key="3">
    <source>
        <dbReference type="ARBA" id="ARBA00022692"/>
    </source>
</evidence>
<keyword evidence="5 6" id="KW-0472">Membrane</keyword>
<dbReference type="GO" id="GO:0005886">
    <property type="term" value="C:plasma membrane"/>
    <property type="evidence" value="ECO:0007669"/>
    <property type="project" value="TreeGrafter"/>
</dbReference>
<dbReference type="RefSeq" id="WP_241869323.1">
    <property type="nucleotide sequence ID" value="NZ_BANC01000021.1"/>
</dbReference>
<dbReference type="Pfam" id="PF07690">
    <property type="entry name" value="MFS_1"/>
    <property type="match status" value="1"/>
</dbReference>
<organism evidence="8 9">
    <name type="scientific">Acidocella aminolytica 101 = DSM 11237</name>
    <dbReference type="NCBI Taxonomy" id="1120923"/>
    <lineage>
        <taxon>Bacteria</taxon>
        <taxon>Pseudomonadati</taxon>
        <taxon>Pseudomonadota</taxon>
        <taxon>Alphaproteobacteria</taxon>
        <taxon>Acetobacterales</taxon>
        <taxon>Acidocellaceae</taxon>
        <taxon>Acidocella</taxon>
    </lineage>
</organism>
<keyword evidence="9" id="KW-1185">Reference proteome</keyword>
<dbReference type="Proteomes" id="UP000032668">
    <property type="component" value="Unassembled WGS sequence"/>
</dbReference>
<proteinExistence type="predicted"/>
<dbReference type="GO" id="GO:0022857">
    <property type="term" value="F:transmembrane transporter activity"/>
    <property type="evidence" value="ECO:0007669"/>
    <property type="project" value="InterPro"/>
</dbReference>
<feature type="transmembrane region" description="Helical" evidence="6">
    <location>
        <begin position="256"/>
        <end position="274"/>
    </location>
</feature>
<gene>
    <name evidence="8" type="ORF">Aam_021_080</name>
</gene>
<feature type="transmembrane region" description="Helical" evidence="6">
    <location>
        <begin position="110"/>
        <end position="129"/>
    </location>
</feature>
<dbReference type="Gene3D" id="1.20.1720.10">
    <property type="entry name" value="Multidrug resistance protein D"/>
    <property type="match status" value="1"/>
</dbReference>
<evidence type="ECO:0000256" key="2">
    <source>
        <dbReference type="ARBA" id="ARBA00022448"/>
    </source>
</evidence>
<name>A0A0D6PCU7_9PROT</name>
<dbReference type="SUPFAM" id="SSF103473">
    <property type="entry name" value="MFS general substrate transporter"/>
    <property type="match status" value="1"/>
</dbReference>
<sequence length="414" mass="43812">MPETRSPHSEMRFTEFVALVAALMATNAMGVDTMLPALQQISTTLGVTSGNTAQRIIVIYMIGFGAAQIIYGPLIDRFGRKPVLLAGMAGYVLCSLAVACAGSFEIVLLARGLQGVAAAVSRVVAVAIVRDRYAGRLMARVISLSFMVFLSVPVLAPSIGQAILLAGLSWRWIFVGLAGFGLLVLLWVALRLPETLHLEDRRPISVGNIARSYGRIFTCRLWLGYTLATGGIFGGLLGFIVSSQQVFLDVFKAPRLFPIVFAGVAASIAIASLVNARLVERIGMRLLSHAALLGFIASACIHALVAYTGHETIWCFAILQSCMMFCFGLMMGNFNAIAMEPVGHLAGSAAAAAGCITTVAGAVIGALIGQNFDGTVIPLTEGFAYTGIGTLAVILVTERGRLFHRPTTSTIIAN</sequence>
<evidence type="ECO:0000256" key="4">
    <source>
        <dbReference type="ARBA" id="ARBA00022989"/>
    </source>
</evidence>
<dbReference type="GO" id="GO:1990961">
    <property type="term" value="P:xenobiotic detoxification by transmembrane export across the plasma membrane"/>
    <property type="evidence" value="ECO:0007669"/>
    <property type="project" value="TreeGrafter"/>
</dbReference>
<feature type="transmembrane region" description="Helical" evidence="6">
    <location>
        <begin position="346"/>
        <end position="369"/>
    </location>
</feature>
<feature type="transmembrane region" description="Helical" evidence="6">
    <location>
        <begin position="375"/>
        <end position="396"/>
    </location>
</feature>
<dbReference type="CDD" id="cd17320">
    <property type="entry name" value="MFS_MdfA_MDR_like"/>
    <property type="match status" value="1"/>
</dbReference>
<dbReference type="InterPro" id="IPR036259">
    <property type="entry name" value="MFS_trans_sf"/>
</dbReference>
<feature type="transmembrane region" description="Helical" evidence="6">
    <location>
        <begin position="141"/>
        <end position="166"/>
    </location>
</feature>
<evidence type="ECO:0000259" key="7">
    <source>
        <dbReference type="PROSITE" id="PS50850"/>
    </source>
</evidence>
<keyword evidence="4 6" id="KW-1133">Transmembrane helix</keyword>
<dbReference type="PROSITE" id="PS50850">
    <property type="entry name" value="MFS"/>
    <property type="match status" value="1"/>
</dbReference>
<feature type="transmembrane region" description="Helical" evidence="6">
    <location>
        <begin position="221"/>
        <end position="241"/>
    </location>
</feature>
<keyword evidence="2" id="KW-0813">Transport</keyword>
<feature type="domain" description="Major facilitator superfamily (MFS) profile" evidence="7">
    <location>
        <begin position="14"/>
        <end position="401"/>
    </location>
</feature>
<feature type="transmembrane region" description="Helical" evidence="6">
    <location>
        <begin position="83"/>
        <end position="104"/>
    </location>
</feature>
<dbReference type="PANTHER" id="PTHR23502">
    <property type="entry name" value="MAJOR FACILITATOR SUPERFAMILY"/>
    <property type="match status" value="1"/>
</dbReference>
<reference evidence="8 9" key="1">
    <citation type="submission" date="2012-11" db="EMBL/GenBank/DDBJ databases">
        <title>Whole genome sequence of Acidocella aminolytica 101 = DSM 11237.</title>
        <authorList>
            <person name="Azuma Y."/>
            <person name="Higashiura N."/>
            <person name="Hirakawa H."/>
            <person name="Matsushita K."/>
        </authorList>
    </citation>
    <scope>NUCLEOTIDE SEQUENCE [LARGE SCALE GENOMIC DNA]</scope>
    <source>
        <strain evidence="9">101 / DSM 11237</strain>
    </source>
</reference>
<dbReference type="InterPro" id="IPR011701">
    <property type="entry name" value="MFS"/>
</dbReference>
<feature type="transmembrane region" description="Helical" evidence="6">
    <location>
        <begin position="172"/>
        <end position="192"/>
    </location>
</feature>
<dbReference type="PANTHER" id="PTHR23502:SF132">
    <property type="entry name" value="POLYAMINE TRANSPORTER 2-RELATED"/>
    <property type="match status" value="1"/>
</dbReference>
<evidence type="ECO:0000313" key="8">
    <source>
        <dbReference type="EMBL" id="GAN79492.1"/>
    </source>
</evidence>
<evidence type="ECO:0000256" key="5">
    <source>
        <dbReference type="ARBA" id="ARBA00023136"/>
    </source>
</evidence>
<dbReference type="STRING" id="1120923.SAMN02746095_00578"/>
<evidence type="ECO:0000256" key="6">
    <source>
        <dbReference type="SAM" id="Phobius"/>
    </source>
</evidence>
<keyword evidence="3 6" id="KW-0812">Transmembrane</keyword>
<protein>
    <submittedName>
        <fullName evidence="8">Drug resistance transporter Bcr/CflA</fullName>
    </submittedName>
</protein>
<dbReference type="InterPro" id="IPR020846">
    <property type="entry name" value="MFS_dom"/>
</dbReference>
<accession>A0A0D6PCU7</accession>
<comment type="subcellular location">
    <subcellularLocation>
        <location evidence="1">Membrane</location>
        <topology evidence="1">Multi-pass membrane protein</topology>
    </subcellularLocation>
</comment>
<evidence type="ECO:0000313" key="9">
    <source>
        <dbReference type="Proteomes" id="UP000032668"/>
    </source>
</evidence>
<feature type="transmembrane region" description="Helical" evidence="6">
    <location>
        <begin position="286"/>
        <end position="307"/>
    </location>
</feature>
<feature type="transmembrane region" description="Helical" evidence="6">
    <location>
        <begin position="313"/>
        <end position="334"/>
    </location>
</feature>
<feature type="transmembrane region" description="Helical" evidence="6">
    <location>
        <begin position="54"/>
        <end position="71"/>
    </location>
</feature>
<comment type="caution">
    <text evidence="8">The sequence shown here is derived from an EMBL/GenBank/DDBJ whole genome shotgun (WGS) entry which is preliminary data.</text>
</comment>
<dbReference type="AlphaFoldDB" id="A0A0D6PCU7"/>
<dbReference type="EMBL" id="BANC01000021">
    <property type="protein sequence ID" value="GAN79492.1"/>
    <property type="molecule type" value="Genomic_DNA"/>
</dbReference>